<name>A0A381URM6_9ZZZZ</name>
<dbReference type="InterPro" id="IPR022028">
    <property type="entry name" value="DUF3604"/>
</dbReference>
<organism evidence="2">
    <name type="scientific">marine metagenome</name>
    <dbReference type="NCBI Taxonomy" id="408172"/>
    <lineage>
        <taxon>unclassified sequences</taxon>
        <taxon>metagenomes</taxon>
        <taxon>ecological metagenomes</taxon>
    </lineage>
</organism>
<proteinExistence type="predicted"/>
<dbReference type="Pfam" id="PF12228">
    <property type="entry name" value="DUF3604"/>
    <property type="match status" value="1"/>
</dbReference>
<gene>
    <name evidence="2" type="ORF">METZ01_LOCUS83458</name>
</gene>
<feature type="region of interest" description="Disordered" evidence="1">
    <location>
        <begin position="280"/>
        <end position="300"/>
    </location>
</feature>
<protein>
    <recommendedName>
        <fullName evidence="3">DUF3604 domain-containing protein</fullName>
    </recommendedName>
</protein>
<reference evidence="2" key="1">
    <citation type="submission" date="2018-05" db="EMBL/GenBank/DDBJ databases">
        <authorList>
            <person name="Lanie J.A."/>
            <person name="Ng W.-L."/>
            <person name="Kazmierczak K.M."/>
            <person name="Andrzejewski T.M."/>
            <person name="Davidsen T.M."/>
            <person name="Wayne K.J."/>
            <person name="Tettelin H."/>
            <person name="Glass J.I."/>
            <person name="Rusch D."/>
            <person name="Podicherti R."/>
            <person name="Tsui H.-C.T."/>
            <person name="Winkler M.E."/>
        </authorList>
    </citation>
    <scope>NUCLEOTIDE SEQUENCE</scope>
</reference>
<dbReference type="Gene3D" id="3.20.20.140">
    <property type="entry name" value="Metal-dependent hydrolases"/>
    <property type="match status" value="1"/>
</dbReference>
<dbReference type="AlphaFoldDB" id="A0A381URM6"/>
<evidence type="ECO:0008006" key="3">
    <source>
        <dbReference type="Google" id="ProtNLM"/>
    </source>
</evidence>
<evidence type="ECO:0000256" key="1">
    <source>
        <dbReference type="SAM" id="MobiDB-lite"/>
    </source>
</evidence>
<feature type="non-terminal residue" evidence="2">
    <location>
        <position position="1"/>
    </location>
</feature>
<evidence type="ECO:0000313" key="2">
    <source>
        <dbReference type="EMBL" id="SVA30604.1"/>
    </source>
</evidence>
<accession>A0A381URM6</accession>
<dbReference type="EMBL" id="UINC01006954">
    <property type="protein sequence ID" value="SVA30604.1"/>
    <property type="molecule type" value="Genomic_DNA"/>
</dbReference>
<sequence length="635" mass="71819">KMFSKKIFIILLSLFFILSLDAKEYSPGVGRDFPDKLLWGDTHLHSNISADAYTIGNSNLTPSDAFRFARGEEVISESGVKAKLRVPLDFFMVSDHATYIGIFKRIEDRDPTILATPLGKRWREYMDDNNPMLFTEFVEGLNGNQEQTFEKEIYIPIWKDITDNVDRFNQPGVFTAFSGYEWTPAPTGDNLHRVVIFKDDAKTVQKIIPFSALDSNNPEDLWSFLKDYNATTGGEAISISHNSNISGGRMFPLKDSSGQPIDRAYADMRMRWEPLVEATQVKGDSETHPAVSPDDPFADYETWEGNIGRSETQRMERISTTGDCENPENYKCYRYKKSETDRYKGSYVRPALRRGLELQKKIGANPYKFGVIGSSDNHTALPASAEDNFFGKFLDSEPGPGRMSNCMAGCNRPDGEGQGNLWRNWLITASGYAGVWARENTREEIFDAMKRKETYATTGPRMAVRFFGGWNFSEEDAVNPNLVEIGYSKGVPMGSDLGMREKNKSPRFLVMVSKDPNGANIERVQVIKGWVNGYGKSEEKIYDIAVSDDAGESTVNIENATYNNSIGEAYITTYWEDPDFNPTLSAFYYVRVLEIPTPRWTTYDSVAFGIEIPSYVPKTHQERAYTSSIWYDPQS</sequence>